<dbReference type="EMBL" id="CP115667">
    <property type="protein sequence ID" value="WBW50324.1"/>
    <property type="molecule type" value="Genomic_DNA"/>
</dbReference>
<dbReference type="Gene3D" id="1.10.10.10">
    <property type="entry name" value="Winged helix-like DNA-binding domain superfamily/Winged helix DNA-binding domain"/>
    <property type="match status" value="1"/>
</dbReference>
<dbReference type="SUPFAM" id="SSF46785">
    <property type="entry name" value="Winged helix' DNA-binding domain"/>
    <property type="match status" value="1"/>
</dbReference>
<organism evidence="2 3">
    <name type="scientific">Peptoniphilus equinus</name>
    <dbReference type="NCBI Taxonomy" id="3016343"/>
    <lineage>
        <taxon>Bacteria</taxon>
        <taxon>Bacillati</taxon>
        <taxon>Bacillota</taxon>
        <taxon>Tissierellia</taxon>
        <taxon>Tissierellales</taxon>
        <taxon>Peptoniphilaceae</taxon>
        <taxon>Peptoniphilus</taxon>
    </lineage>
</organism>
<name>A0ABY7QW58_9FIRM</name>
<protein>
    <submittedName>
        <fullName evidence="2">Rrf2 family transcriptional regulator</fullName>
    </submittedName>
</protein>
<dbReference type="Pfam" id="PF02082">
    <property type="entry name" value="Rrf2"/>
    <property type="match status" value="1"/>
</dbReference>
<dbReference type="PANTHER" id="PTHR33221:SF5">
    <property type="entry name" value="HTH-TYPE TRANSCRIPTIONAL REGULATOR ISCR"/>
    <property type="match status" value="1"/>
</dbReference>
<evidence type="ECO:0000313" key="3">
    <source>
        <dbReference type="Proteomes" id="UP001210339"/>
    </source>
</evidence>
<evidence type="ECO:0000313" key="2">
    <source>
        <dbReference type="EMBL" id="WBW50324.1"/>
    </source>
</evidence>
<sequence length="133" mass="14333">MKLSTKGRYGLMAMHRLAQNYGKGPLAVREIARDENLSEAYLEQLFSLLKKAKLVTSIRGAKGGYTLTKSPEEIKIGSILNALEGDIALSCSSKSSECRGEDCMGSCATKSILDNLQAKLDGVLDSVTLADME</sequence>
<dbReference type="NCBIfam" id="TIGR00738">
    <property type="entry name" value="rrf2_super"/>
    <property type="match status" value="1"/>
</dbReference>
<dbReference type="PANTHER" id="PTHR33221">
    <property type="entry name" value="WINGED HELIX-TURN-HELIX TRANSCRIPTIONAL REGULATOR, RRF2 FAMILY"/>
    <property type="match status" value="1"/>
</dbReference>
<dbReference type="InterPro" id="IPR036388">
    <property type="entry name" value="WH-like_DNA-bd_sf"/>
</dbReference>
<proteinExistence type="predicted"/>
<evidence type="ECO:0000256" key="1">
    <source>
        <dbReference type="ARBA" id="ARBA00023125"/>
    </source>
</evidence>
<dbReference type="RefSeq" id="WP_271191855.1">
    <property type="nucleotide sequence ID" value="NZ_CP115667.1"/>
</dbReference>
<gene>
    <name evidence="2" type="ORF">O6R05_01930</name>
</gene>
<accession>A0ABY7QW58</accession>
<dbReference type="InterPro" id="IPR000944">
    <property type="entry name" value="Tscrpt_reg_Rrf2"/>
</dbReference>
<keyword evidence="1" id="KW-0238">DNA-binding</keyword>
<dbReference type="PROSITE" id="PS51197">
    <property type="entry name" value="HTH_RRF2_2"/>
    <property type="match status" value="1"/>
</dbReference>
<keyword evidence="3" id="KW-1185">Reference proteome</keyword>
<dbReference type="InterPro" id="IPR036390">
    <property type="entry name" value="WH_DNA-bd_sf"/>
</dbReference>
<dbReference type="Proteomes" id="UP001210339">
    <property type="component" value="Chromosome"/>
</dbReference>
<reference evidence="2 3" key="1">
    <citation type="submission" date="2023-01" db="EMBL/GenBank/DDBJ databases">
        <authorList>
            <person name="Lee S.H."/>
            <person name="Jung H.S."/>
            <person name="Yun J.U."/>
        </authorList>
    </citation>
    <scope>NUCLEOTIDE SEQUENCE [LARGE SCALE GENOMIC DNA]</scope>
    <source>
        <strain evidence="2 3">CBA3646</strain>
    </source>
</reference>